<evidence type="ECO:0000313" key="2">
    <source>
        <dbReference type="Proteomes" id="UP001234297"/>
    </source>
</evidence>
<comment type="caution">
    <text evidence="1">The sequence shown here is derived from an EMBL/GenBank/DDBJ whole genome shotgun (WGS) entry which is preliminary data.</text>
</comment>
<accession>A0ACC2L2J6</accession>
<proteinExistence type="predicted"/>
<dbReference type="Proteomes" id="UP001234297">
    <property type="component" value="Chromosome 6"/>
</dbReference>
<gene>
    <name evidence="1" type="ORF">MRB53_020777</name>
</gene>
<name>A0ACC2L2J6_PERAE</name>
<dbReference type="EMBL" id="CM056814">
    <property type="protein sequence ID" value="KAJ8627470.1"/>
    <property type="molecule type" value="Genomic_DNA"/>
</dbReference>
<reference evidence="1 2" key="1">
    <citation type="journal article" date="2022" name="Hortic Res">
        <title>A haplotype resolved chromosomal level avocado genome allows analysis of novel avocado genes.</title>
        <authorList>
            <person name="Nath O."/>
            <person name="Fletcher S.J."/>
            <person name="Hayward A."/>
            <person name="Shaw L.M."/>
            <person name="Masouleh A.K."/>
            <person name="Furtado A."/>
            <person name="Henry R.J."/>
            <person name="Mitter N."/>
        </authorList>
    </citation>
    <scope>NUCLEOTIDE SEQUENCE [LARGE SCALE GENOMIC DNA]</scope>
    <source>
        <strain evidence="2">cv. Hass</strain>
    </source>
</reference>
<evidence type="ECO:0000313" key="1">
    <source>
        <dbReference type="EMBL" id="KAJ8627470.1"/>
    </source>
</evidence>
<organism evidence="1 2">
    <name type="scientific">Persea americana</name>
    <name type="common">Avocado</name>
    <dbReference type="NCBI Taxonomy" id="3435"/>
    <lineage>
        <taxon>Eukaryota</taxon>
        <taxon>Viridiplantae</taxon>
        <taxon>Streptophyta</taxon>
        <taxon>Embryophyta</taxon>
        <taxon>Tracheophyta</taxon>
        <taxon>Spermatophyta</taxon>
        <taxon>Magnoliopsida</taxon>
        <taxon>Magnoliidae</taxon>
        <taxon>Laurales</taxon>
        <taxon>Lauraceae</taxon>
        <taxon>Persea</taxon>
    </lineage>
</organism>
<sequence>MNLLPNNLILVADYPPLAHEPASPPPPPPRASSSRPSSSRRPSSSSSTLDCLGAIERDVVYIKKEQK</sequence>
<keyword evidence="2" id="KW-1185">Reference proteome</keyword>
<protein>
    <submittedName>
        <fullName evidence="1">Uncharacterized protein</fullName>
    </submittedName>
</protein>